<evidence type="ECO:0000256" key="1">
    <source>
        <dbReference type="SAM" id="Phobius"/>
    </source>
</evidence>
<keyword evidence="3" id="KW-1185">Reference proteome</keyword>
<keyword evidence="1" id="KW-0812">Transmembrane</keyword>
<keyword evidence="1" id="KW-0472">Membrane</keyword>
<proteinExistence type="predicted"/>
<name>A0ABM1MNW1_NICVS</name>
<accession>A0ABM1MNW1</accession>
<evidence type="ECO:0000313" key="4">
    <source>
        <dbReference type="RefSeq" id="XP_017776261.1"/>
    </source>
</evidence>
<keyword evidence="1" id="KW-1133">Transmembrane helix</keyword>
<evidence type="ECO:0000313" key="3">
    <source>
        <dbReference type="Proteomes" id="UP000695000"/>
    </source>
</evidence>
<protein>
    <submittedName>
        <fullName evidence="4">Uncharacterized protein LOC108562414</fullName>
    </submittedName>
</protein>
<dbReference type="RefSeq" id="XP_017776261.1">
    <property type="nucleotide sequence ID" value="XM_017920772.1"/>
</dbReference>
<organism evidence="3 4">
    <name type="scientific">Nicrophorus vespilloides</name>
    <name type="common">Boreal carrion beetle</name>
    <dbReference type="NCBI Taxonomy" id="110193"/>
    <lineage>
        <taxon>Eukaryota</taxon>
        <taxon>Metazoa</taxon>
        <taxon>Ecdysozoa</taxon>
        <taxon>Arthropoda</taxon>
        <taxon>Hexapoda</taxon>
        <taxon>Insecta</taxon>
        <taxon>Pterygota</taxon>
        <taxon>Neoptera</taxon>
        <taxon>Endopterygota</taxon>
        <taxon>Coleoptera</taxon>
        <taxon>Polyphaga</taxon>
        <taxon>Staphyliniformia</taxon>
        <taxon>Silphidae</taxon>
        <taxon>Nicrophorinae</taxon>
        <taxon>Nicrophorus</taxon>
    </lineage>
</organism>
<evidence type="ECO:0000256" key="2">
    <source>
        <dbReference type="SAM" id="SignalP"/>
    </source>
</evidence>
<feature type="chain" id="PRO_5045586740" evidence="2">
    <location>
        <begin position="22"/>
        <end position="149"/>
    </location>
</feature>
<keyword evidence="2" id="KW-0732">Signal</keyword>
<sequence>MVPRNACVFIVIGCFISIVGAQIYDFGQPEEYNEPGHGSNKKLYKLGEFNDKCRSTRDCRHFGYVCRDNRTCQCDFLYIPDSERKTCVGGVNQRCIYDEHCIEGAFCMNQAICKCKDNNPIELEDGLVCAGCASILPCFLLLLISLFAL</sequence>
<reference evidence="4" key="1">
    <citation type="submission" date="2025-08" db="UniProtKB">
        <authorList>
            <consortium name="RefSeq"/>
        </authorList>
    </citation>
    <scope>IDENTIFICATION</scope>
    <source>
        <tissue evidence="4">Whole Larva</tissue>
    </source>
</reference>
<gene>
    <name evidence="4" type="primary">LOC108562414</name>
</gene>
<feature type="signal peptide" evidence="2">
    <location>
        <begin position="1"/>
        <end position="21"/>
    </location>
</feature>
<dbReference type="Proteomes" id="UP000695000">
    <property type="component" value="Unplaced"/>
</dbReference>
<dbReference type="GeneID" id="108562414"/>
<feature type="transmembrane region" description="Helical" evidence="1">
    <location>
        <begin position="127"/>
        <end position="148"/>
    </location>
</feature>